<sequence>MAFIIAQQVAYTAEQTRCFHRCTVCISQDAFHCALQTLSQHHLRQCPLASRQLSQIDTTGPLPLLPEQLPPSIYNSTMPTYILLQASRHSHNTSTPTDAQQHSTLFLFFHELDCLHQSY</sequence>
<dbReference type="AlphaFoldDB" id="A0A7S4C786"/>
<evidence type="ECO:0000313" key="1">
    <source>
        <dbReference type="EMBL" id="CAE0789128.1"/>
    </source>
</evidence>
<name>A0A7S4C786_9EUGL</name>
<protein>
    <submittedName>
        <fullName evidence="1">Uncharacterized protein</fullName>
    </submittedName>
</protein>
<accession>A0A7S4C786</accession>
<dbReference type="EMBL" id="HBJA01000994">
    <property type="protein sequence ID" value="CAE0789128.1"/>
    <property type="molecule type" value="Transcribed_RNA"/>
</dbReference>
<proteinExistence type="predicted"/>
<organism evidence="1">
    <name type="scientific">Eutreptiella gymnastica</name>
    <dbReference type="NCBI Taxonomy" id="73025"/>
    <lineage>
        <taxon>Eukaryota</taxon>
        <taxon>Discoba</taxon>
        <taxon>Euglenozoa</taxon>
        <taxon>Euglenida</taxon>
        <taxon>Spirocuta</taxon>
        <taxon>Euglenophyceae</taxon>
        <taxon>Eutreptiales</taxon>
        <taxon>Eutreptiaceae</taxon>
        <taxon>Eutreptiella</taxon>
    </lineage>
</organism>
<gene>
    <name evidence="1" type="ORF">EGYM00163_LOCUS241</name>
</gene>
<reference evidence="1" key="1">
    <citation type="submission" date="2021-01" db="EMBL/GenBank/DDBJ databases">
        <authorList>
            <person name="Corre E."/>
            <person name="Pelletier E."/>
            <person name="Niang G."/>
            <person name="Scheremetjew M."/>
            <person name="Finn R."/>
            <person name="Kale V."/>
            <person name="Holt S."/>
            <person name="Cochrane G."/>
            <person name="Meng A."/>
            <person name="Brown T."/>
            <person name="Cohen L."/>
        </authorList>
    </citation>
    <scope>NUCLEOTIDE SEQUENCE</scope>
    <source>
        <strain evidence="1">CCMP1594</strain>
    </source>
</reference>